<dbReference type="EMBL" id="JAUTXT010000014">
    <property type="protein sequence ID" value="KAK3675457.1"/>
    <property type="molecule type" value="Genomic_DNA"/>
</dbReference>
<keyword evidence="3" id="KW-1133">Transmembrane helix</keyword>
<feature type="region of interest" description="Disordered" evidence="2">
    <location>
        <begin position="356"/>
        <end position="412"/>
    </location>
</feature>
<reference evidence="5" key="1">
    <citation type="submission" date="2023-07" db="EMBL/GenBank/DDBJ databases">
        <title>Black Yeasts Isolated from many extreme environments.</title>
        <authorList>
            <person name="Coleine C."/>
            <person name="Stajich J.E."/>
            <person name="Selbmann L."/>
        </authorList>
    </citation>
    <scope>NUCLEOTIDE SEQUENCE</scope>
    <source>
        <strain evidence="5">CCFEE 5485</strain>
    </source>
</reference>
<feature type="region of interest" description="Disordered" evidence="2">
    <location>
        <begin position="992"/>
        <end position="1011"/>
    </location>
</feature>
<evidence type="ECO:0000313" key="5">
    <source>
        <dbReference type="EMBL" id="KAK3675457.1"/>
    </source>
</evidence>
<accession>A0AAE1C2A2</accession>
<keyword evidence="1" id="KW-0479">Metal-binding</keyword>
<feature type="compositionally biased region" description="Low complexity" evidence="2">
    <location>
        <begin position="1188"/>
        <end position="1198"/>
    </location>
</feature>
<evidence type="ECO:0000256" key="3">
    <source>
        <dbReference type="SAM" id="Phobius"/>
    </source>
</evidence>
<keyword evidence="3" id="KW-0812">Transmembrane</keyword>
<evidence type="ECO:0000256" key="1">
    <source>
        <dbReference type="PROSITE-ProRule" id="PRU00047"/>
    </source>
</evidence>
<dbReference type="GO" id="GO:0003676">
    <property type="term" value="F:nucleic acid binding"/>
    <property type="evidence" value="ECO:0007669"/>
    <property type="project" value="InterPro"/>
</dbReference>
<feature type="domain" description="CCHC-type" evidence="4">
    <location>
        <begin position="607"/>
        <end position="621"/>
    </location>
</feature>
<proteinExistence type="predicted"/>
<protein>
    <recommendedName>
        <fullName evidence="4">CCHC-type domain-containing protein</fullName>
    </recommendedName>
</protein>
<gene>
    <name evidence="5" type="ORF">LTR78_004540</name>
</gene>
<keyword evidence="1" id="KW-0863">Zinc-finger</keyword>
<feature type="region of interest" description="Disordered" evidence="2">
    <location>
        <begin position="1175"/>
        <end position="1212"/>
    </location>
</feature>
<evidence type="ECO:0000256" key="2">
    <source>
        <dbReference type="SAM" id="MobiDB-lite"/>
    </source>
</evidence>
<feature type="compositionally biased region" description="Basic residues" evidence="2">
    <location>
        <begin position="385"/>
        <end position="397"/>
    </location>
</feature>
<keyword evidence="1" id="KW-0862">Zinc</keyword>
<organism evidence="5 6">
    <name type="scientific">Recurvomyces mirabilis</name>
    <dbReference type="NCBI Taxonomy" id="574656"/>
    <lineage>
        <taxon>Eukaryota</taxon>
        <taxon>Fungi</taxon>
        <taxon>Dikarya</taxon>
        <taxon>Ascomycota</taxon>
        <taxon>Pezizomycotina</taxon>
        <taxon>Dothideomycetes</taxon>
        <taxon>Dothideomycetidae</taxon>
        <taxon>Mycosphaerellales</taxon>
        <taxon>Teratosphaeriaceae</taxon>
        <taxon>Recurvomyces</taxon>
    </lineage>
</organism>
<feature type="region of interest" description="Disordered" evidence="2">
    <location>
        <begin position="201"/>
        <end position="249"/>
    </location>
</feature>
<evidence type="ECO:0000313" key="6">
    <source>
        <dbReference type="Proteomes" id="UP001274830"/>
    </source>
</evidence>
<dbReference type="PROSITE" id="PS50158">
    <property type="entry name" value="ZF_CCHC"/>
    <property type="match status" value="1"/>
</dbReference>
<feature type="region of interest" description="Disordered" evidence="2">
    <location>
        <begin position="1027"/>
        <end position="1078"/>
    </location>
</feature>
<feature type="compositionally biased region" description="Basic and acidic residues" evidence="2">
    <location>
        <begin position="210"/>
        <end position="245"/>
    </location>
</feature>
<feature type="compositionally biased region" description="Polar residues" evidence="2">
    <location>
        <begin position="780"/>
        <end position="795"/>
    </location>
</feature>
<name>A0AAE1C2A2_9PEZI</name>
<feature type="region of interest" description="Disordered" evidence="2">
    <location>
        <begin position="104"/>
        <end position="127"/>
    </location>
</feature>
<dbReference type="Proteomes" id="UP001274830">
    <property type="component" value="Unassembled WGS sequence"/>
</dbReference>
<feature type="compositionally biased region" description="Polar residues" evidence="2">
    <location>
        <begin position="995"/>
        <end position="1009"/>
    </location>
</feature>
<keyword evidence="3" id="KW-0472">Membrane</keyword>
<feature type="region of interest" description="Disordered" evidence="2">
    <location>
        <begin position="736"/>
        <end position="816"/>
    </location>
</feature>
<dbReference type="GO" id="GO:0008270">
    <property type="term" value="F:zinc ion binding"/>
    <property type="evidence" value="ECO:0007669"/>
    <property type="project" value="UniProtKB-KW"/>
</dbReference>
<comment type="caution">
    <text evidence="5">The sequence shown here is derived from an EMBL/GenBank/DDBJ whole genome shotgun (WGS) entry which is preliminary data.</text>
</comment>
<feature type="region of interest" description="Disordered" evidence="2">
    <location>
        <begin position="430"/>
        <end position="460"/>
    </location>
</feature>
<keyword evidence="6" id="KW-1185">Reference proteome</keyword>
<feature type="compositionally biased region" description="Polar residues" evidence="2">
    <location>
        <begin position="1032"/>
        <end position="1046"/>
    </location>
</feature>
<evidence type="ECO:0000259" key="4">
    <source>
        <dbReference type="PROSITE" id="PS50158"/>
    </source>
</evidence>
<sequence length="1315" mass="142011">MDDKQNSAARLERRLPTVRLPIDFAVESILYAKDLIILVIAPLGCLACWALAIVWIYTIQVIPELLLLTADLLQACVGVGVGAKTSRAVLVEELDSTFEEATVVEQAQPKSTSDPEKATATSPVNDVSSAQIAEGPLGLSEDLATPTEPEHNVARYDVVSTVLDSANLNASLRARDEAFEVSSSTDMDDILSWSSGDEDFPWLQAGGRSHSQERTVTPERPATPERDHYAADRRDATSSKLEQRKASANNEWVARVTGVKPEQKTKPVTIGSGITSGDFAIHGANIWQTPRSEADTAARRPQPAYTKEQLAEAAAAANGFARAGNKQRPGSTPRTRAAAARTTMRVYNCPLVKPATFVPPRPQPSMPTSAPPIKSVHYSAENLPPHKRKQQAARHQKSSVDHGRSSGKSAEPIVNKNMYEVLCIDGSAPNSPNKLSPKILSKPDPPLPAMKESESKAGPGQVSALNAMEPVEAQMQPEPMTSPTLTIANAHSPDIPEDEVLDNAYRGSLSYGNAPALVQPVAHTMSIDALMALNTQPLQRNEDTSHVSEVCTMCGGKILSDAVGSMAENEVLTSANCRAIGPGVQDAQLIVGKARTAFHRRKPSPTCVRCGGEGHRSVCCPIIRPFQDQSDADDLLAHSDGGDTTHDNIPADIVGRITRQAPKAFIEDENVVNTPYTRYHRINRDTQERSRFQVMSDVATDLLEQDTFDDTAVSSKNNTSSDASAHKQLDLLDLDCPESASGSKAVTASADRRRRTSSQTPNALPFFAPSSREGARLGSNAEQANSPEHTLSTSPFGHDDQTCQPQPDYDGWFGGPITTYSSSDDCDSAFRDGHNDASQDYYTNPAVHPSYNLTVASPPPPDFVRPARSAPVTIKLPTPQKVICKQSSPDSKDSQIHIPRKLTMAELFGSNRPAEDHTKHQPVVPSPSTSIAILSIKTPELPLAKIQPVYQASNGNSAYVQGRPQGTAAHAVDSTVCDTAGTCDHLFEMEHGASEASSNVPGSSDSASAQDHAKAFDVAMLSKAGRDDNRKTLASTPVHSGTSRGTSVPDLLLDNAGHASNTTGEDGKTPGDPESNAKMMHDSQEALAVEVLGAPNLTKSMKQQKREAREDLIMAWWTRENARKQVKGTFSLERIQALETATRGYGQSRATLISLMGNSELNEKDAKRFPVLTIHDMGEPKNKPPAPDTTTSSTASKSLQTERVATPEPATLDEEKRELLEQTETALNHYYDAVDFFKGPRPQGRQNKSTLVTLGKARAERARKYYQKKLVALSEAFPGAADKAGYPAVDELEVPHTGVVGAPCRCRWCRRHQMI</sequence>
<dbReference type="InterPro" id="IPR001878">
    <property type="entry name" value="Znf_CCHC"/>
</dbReference>
<feature type="transmembrane region" description="Helical" evidence="3">
    <location>
        <begin position="35"/>
        <end position="57"/>
    </location>
</feature>